<dbReference type="Gene3D" id="3.40.50.720">
    <property type="entry name" value="NAD(P)-binding Rossmann-like Domain"/>
    <property type="match status" value="1"/>
</dbReference>
<evidence type="ECO:0000313" key="5">
    <source>
        <dbReference type="Proteomes" id="UP000249239"/>
    </source>
</evidence>
<evidence type="ECO:0000256" key="1">
    <source>
        <dbReference type="ARBA" id="ARBA00009353"/>
    </source>
</evidence>
<dbReference type="EMBL" id="QKZK01000013">
    <property type="protein sequence ID" value="PZX16384.1"/>
    <property type="molecule type" value="Genomic_DNA"/>
</dbReference>
<evidence type="ECO:0000259" key="2">
    <source>
        <dbReference type="Pfam" id="PF01370"/>
    </source>
</evidence>
<dbReference type="InterPro" id="IPR001509">
    <property type="entry name" value="Epimerase_deHydtase"/>
</dbReference>
<proteinExistence type="inferred from homology"/>
<dbReference type="InterPro" id="IPR036291">
    <property type="entry name" value="NAD(P)-bd_dom_sf"/>
</dbReference>
<dbReference type="Pfam" id="PF08338">
    <property type="entry name" value="DUF1731"/>
    <property type="match status" value="1"/>
</dbReference>
<sequence>MTATPPPQKTIAITGATGFIGQSLSAFFIQNGYRVVAITRKDIKAGAKHVAEKMESVQAIFNLAGATIQKRWTPTYKQEIVNSRILTTRTLSQAIALMTQKPEVFISTSAVGIYNHIDIHDEFSEQYDHSFLAEVCQQWEAEAMTVLTHTQVRLVIFRLGVVLGRQGGAFPKMRRPFCFFLGGRMASGEQWFPFVHIKDVLSAFWFACNNTKAGGIYNLTAPQNITNRKFAQVLGKTLHRPSWLPVPQWMLKLLMGEAAILITQGQYVKAHRLPHDGFMFEYPTIEKAMKELVGK</sequence>
<dbReference type="SUPFAM" id="SSF51735">
    <property type="entry name" value="NAD(P)-binding Rossmann-fold domains"/>
    <property type="match status" value="1"/>
</dbReference>
<organism evidence="4 5">
    <name type="scientific">Breznakibacter xylanolyticus</name>
    <dbReference type="NCBI Taxonomy" id="990"/>
    <lineage>
        <taxon>Bacteria</taxon>
        <taxon>Pseudomonadati</taxon>
        <taxon>Bacteroidota</taxon>
        <taxon>Bacteroidia</taxon>
        <taxon>Marinilabiliales</taxon>
        <taxon>Marinilabiliaceae</taxon>
        <taxon>Breznakibacter</taxon>
    </lineage>
</organism>
<dbReference type="PANTHER" id="PTHR11092:SF0">
    <property type="entry name" value="EPIMERASE FAMILY PROTEIN SDR39U1"/>
    <property type="match status" value="1"/>
</dbReference>
<accession>A0A2W7NI82</accession>
<evidence type="ECO:0000259" key="3">
    <source>
        <dbReference type="Pfam" id="PF08338"/>
    </source>
</evidence>
<keyword evidence="5" id="KW-1185">Reference proteome</keyword>
<name>A0A2W7NI82_9BACT</name>
<evidence type="ECO:0000313" key="4">
    <source>
        <dbReference type="EMBL" id="PZX16384.1"/>
    </source>
</evidence>
<dbReference type="AlphaFoldDB" id="A0A2W7NI82"/>
<evidence type="ECO:0008006" key="6">
    <source>
        <dbReference type="Google" id="ProtNLM"/>
    </source>
</evidence>
<protein>
    <recommendedName>
        <fullName evidence="6">TIGR01777 family protein</fullName>
    </recommendedName>
</protein>
<dbReference type="InterPro" id="IPR013549">
    <property type="entry name" value="DUF1731"/>
</dbReference>
<feature type="domain" description="NAD-dependent epimerase/dehydratase" evidence="2">
    <location>
        <begin position="11"/>
        <end position="219"/>
    </location>
</feature>
<feature type="domain" description="DUF1731" evidence="3">
    <location>
        <begin position="246"/>
        <end position="292"/>
    </location>
</feature>
<dbReference type="Pfam" id="PF01370">
    <property type="entry name" value="Epimerase"/>
    <property type="match status" value="1"/>
</dbReference>
<dbReference type="PANTHER" id="PTHR11092">
    <property type="entry name" value="SUGAR NUCLEOTIDE EPIMERASE RELATED"/>
    <property type="match status" value="1"/>
</dbReference>
<gene>
    <name evidence="4" type="ORF">LX69_01878</name>
</gene>
<comment type="similarity">
    <text evidence="1">Belongs to the NAD(P)-dependent epimerase/dehydratase family. SDR39U1 subfamily.</text>
</comment>
<dbReference type="NCBIfam" id="TIGR01777">
    <property type="entry name" value="yfcH"/>
    <property type="match status" value="1"/>
</dbReference>
<dbReference type="RefSeq" id="WP_111445741.1">
    <property type="nucleotide sequence ID" value="NZ_QKZK01000013.1"/>
</dbReference>
<reference evidence="4 5" key="1">
    <citation type="submission" date="2018-06" db="EMBL/GenBank/DDBJ databases">
        <title>Genomic Encyclopedia of Archaeal and Bacterial Type Strains, Phase II (KMG-II): from individual species to whole genera.</title>
        <authorList>
            <person name="Goeker M."/>
        </authorList>
    </citation>
    <scope>NUCLEOTIDE SEQUENCE [LARGE SCALE GENOMIC DNA]</scope>
    <source>
        <strain evidence="4 5">DSM 6779</strain>
    </source>
</reference>
<dbReference type="InterPro" id="IPR010099">
    <property type="entry name" value="SDR39U1"/>
</dbReference>
<comment type="caution">
    <text evidence="4">The sequence shown here is derived from an EMBL/GenBank/DDBJ whole genome shotgun (WGS) entry which is preliminary data.</text>
</comment>
<dbReference type="Proteomes" id="UP000249239">
    <property type="component" value="Unassembled WGS sequence"/>
</dbReference>
<dbReference type="OrthoDB" id="9801773at2"/>